<gene>
    <name evidence="2" type="ORF">BDV98DRAFT_591876</name>
</gene>
<dbReference type="AlphaFoldDB" id="A0A5C3QM77"/>
<dbReference type="OrthoDB" id="2142759at2759"/>
<evidence type="ECO:0000313" key="2">
    <source>
        <dbReference type="EMBL" id="TFL03085.1"/>
    </source>
</evidence>
<accession>A0A5C3QM77</accession>
<dbReference type="EMBL" id="ML178821">
    <property type="protein sequence ID" value="TFL03085.1"/>
    <property type="molecule type" value="Genomic_DNA"/>
</dbReference>
<dbReference type="InterPro" id="IPR003615">
    <property type="entry name" value="HNH_nuc"/>
</dbReference>
<organism evidence="2 3">
    <name type="scientific">Pterulicium gracile</name>
    <dbReference type="NCBI Taxonomy" id="1884261"/>
    <lineage>
        <taxon>Eukaryota</taxon>
        <taxon>Fungi</taxon>
        <taxon>Dikarya</taxon>
        <taxon>Basidiomycota</taxon>
        <taxon>Agaricomycotina</taxon>
        <taxon>Agaricomycetes</taxon>
        <taxon>Agaricomycetidae</taxon>
        <taxon>Agaricales</taxon>
        <taxon>Pleurotineae</taxon>
        <taxon>Pterulaceae</taxon>
        <taxon>Pterulicium</taxon>
    </lineage>
</organism>
<sequence>MRAFSTVLSLPTRSQALYSTDPSLSSSSTTAWGLIITSPEPWALFSKSDEGSMSPAGPPLQRDSTDVMPLGHFVLLLPGKPAVEDYIELKAERNRSRVLSRNNSCSPRRAPFVSRVRNRDGRCFINEELVDSSEDYFGDMCVSHTHPIAHADSWNRNGVERWILDDAFEAEQDPTKINSVQNGLLLRADVPAVWDHYLLGINVDDDYRILSFRRCVAGIGGGS</sequence>
<evidence type="ECO:0000259" key="1">
    <source>
        <dbReference type="Pfam" id="PF13391"/>
    </source>
</evidence>
<proteinExistence type="predicted"/>
<dbReference type="Pfam" id="PF13391">
    <property type="entry name" value="HNH_2"/>
    <property type="match status" value="1"/>
</dbReference>
<protein>
    <recommendedName>
        <fullName evidence="1">HNH nuclease domain-containing protein</fullName>
    </recommendedName>
</protein>
<keyword evidence="3" id="KW-1185">Reference proteome</keyword>
<reference evidence="2 3" key="1">
    <citation type="journal article" date="2019" name="Nat. Ecol. Evol.">
        <title>Megaphylogeny resolves global patterns of mushroom evolution.</title>
        <authorList>
            <person name="Varga T."/>
            <person name="Krizsan K."/>
            <person name="Foldi C."/>
            <person name="Dima B."/>
            <person name="Sanchez-Garcia M."/>
            <person name="Sanchez-Ramirez S."/>
            <person name="Szollosi G.J."/>
            <person name="Szarkandi J.G."/>
            <person name="Papp V."/>
            <person name="Albert L."/>
            <person name="Andreopoulos W."/>
            <person name="Angelini C."/>
            <person name="Antonin V."/>
            <person name="Barry K.W."/>
            <person name="Bougher N.L."/>
            <person name="Buchanan P."/>
            <person name="Buyck B."/>
            <person name="Bense V."/>
            <person name="Catcheside P."/>
            <person name="Chovatia M."/>
            <person name="Cooper J."/>
            <person name="Damon W."/>
            <person name="Desjardin D."/>
            <person name="Finy P."/>
            <person name="Geml J."/>
            <person name="Haridas S."/>
            <person name="Hughes K."/>
            <person name="Justo A."/>
            <person name="Karasinski D."/>
            <person name="Kautmanova I."/>
            <person name="Kiss B."/>
            <person name="Kocsube S."/>
            <person name="Kotiranta H."/>
            <person name="LaButti K.M."/>
            <person name="Lechner B.E."/>
            <person name="Liimatainen K."/>
            <person name="Lipzen A."/>
            <person name="Lukacs Z."/>
            <person name="Mihaltcheva S."/>
            <person name="Morgado L.N."/>
            <person name="Niskanen T."/>
            <person name="Noordeloos M.E."/>
            <person name="Ohm R.A."/>
            <person name="Ortiz-Santana B."/>
            <person name="Ovrebo C."/>
            <person name="Racz N."/>
            <person name="Riley R."/>
            <person name="Savchenko A."/>
            <person name="Shiryaev A."/>
            <person name="Soop K."/>
            <person name="Spirin V."/>
            <person name="Szebenyi C."/>
            <person name="Tomsovsky M."/>
            <person name="Tulloss R.E."/>
            <person name="Uehling J."/>
            <person name="Grigoriev I.V."/>
            <person name="Vagvolgyi C."/>
            <person name="Papp T."/>
            <person name="Martin F.M."/>
            <person name="Miettinen O."/>
            <person name="Hibbett D.S."/>
            <person name="Nagy L.G."/>
        </authorList>
    </citation>
    <scope>NUCLEOTIDE SEQUENCE [LARGE SCALE GENOMIC DNA]</scope>
    <source>
        <strain evidence="2 3">CBS 309.79</strain>
    </source>
</reference>
<name>A0A5C3QM77_9AGAR</name>
<dbReference type="STRING" id="1884261.A0A5C3QM77"/>
<feature type="domain" description="HNH nuclease" evidence="1">
    <location>
        <begin position="140"/>
        <end position="202"/>
    </location>
</feature>
<evidence type="ECO:0000313" key="3">
    <source>
        <dbReference type="Proteomes" id="UP000305067"/>
    </source>
</evidence>
<dbReference type="Proteomes" id="UP000305067">
    <property type="component" value="Unassembled WGS sequence"/>
</dbReference>